<gene>
    <name evidence="3" type="ORF">L228DRAFT_139030</name>
</gene>
<dbReference type="SUPFAM" id="SSF53474">
    <property type="entry name" value="alpha/beta-Hydrolases"/>
    <property type="match status" value="1"/>
</dbReference>
<proteinExistence type="predicted"/>
<dbReference type="OMA" id="HMLNQHY"/>
<dbReference type="STRING" id="1328760.A0A165H2G5"/>
<name>A0A165H2G5_XYLHT</name>
<feature type="transmembrane region" description="Helical" evidence="2">
    <location>
        <begin position="93"/>
        <end position="113"/>
    </location>
</feature>
<organism evidence="3 4">
    <name type="scientific">Xylona heveae (strain CBS 132557 / TC161)</name>
    <dbReference type="NCBI Taxonomy" id="1328760"/>
    <lineage>
        <taxon>Eukaryota</taxon>
        <taxon>Fungi</taxon>
        <taxon>Dikarya</taxon>
        <taxon>Ascomycota</taxon>
        <taxon>Pezizomycotina</taxon>
        <taxon>Xylonomycetes</taxon>
        <taxon>Xylonales</taxon>
        <taxon>Xylonaceae</taxon>
        <taxon>Xylona</taxon>
    </lineage>
</organism>
<feature type="compositionally biased region" description="Polar residues" evidence="1">
    <location>
        <begin position="335"/>
        <end position="344"/>
    </location>
</feature>
<keyword evidence="2" id="KW-1133">Transmembrane helix</keyword>
<accession>A0A165H2G5</accession>
<keyword evidence="2" id="KW-0812">Transmembrane</keyword>
<dbReference type="AlphaFoldDB" id="A0A165H2G5"/>
<dbReference type="InterPro" id="IPR029058">
    <property type="entry name" value="AB_hydrolase_fold"/>
</dbReference>
<protein>
    <recommendedName>
        <fullName evidence="5">DUF676 domain-containing protein</fullName>
    </recommendedName>
</protein>
<dbReference type="PANTHER" id="PTHR42044">
    <property type="entry name" value="DUF676 DOMAIN-CONTAINING PROTEIN-RELATED"/>
    <property type="match status" value="1"/>
</dbReference>
<reference evidence="3 4" key="1">
    <citation type="journal article" date="2016" name="Fungal Biol.">
        <title>The genome of Xylona heveae provides a window into fungal endophytism.</title>
        <authorList>
            <person name="Gazis R."/>
            <person name="Kuo A."/>
            <person name="Riley R."/>
            <person name="LaButti K."/>
            <person name="Lipzen A."/>
            <person name="Lin J."/>
            <person name="Amirebrahimi M."/>
            <person name="Hesse C.N."/>
            <person name="Spatafora J.W."/>
            <person name="Henrissat B."/>
            <person name="Hainaut M."/>
            <person name="Grigoriev I.V."/>
            <person name="Hibbett D.S."/>
        </authorList>
    </citation>
    <scope>NUCLEOTIDE SEQUENCE [LARGE SCALE GENOMIC DNA]</scope>
    <source>
        <strain evidence="3 4">TC161</strain>
    </source>
</reference>
<dbReference type="InParanoid" id="A0A165H2G5"/>
<evidence type="ECO:0008006" key="5">
    <source>
        <dbReference type="Google" id="ProtNLM"/>
    </source>
</evidence>
<feature type="compositionally biased region" description="Polar residues" evidence="1">
    <location>
        <begin position="360"/>
        <end position="369"/>
    </location>
</feature>
<dbReference type="EMBL" id="KV407458">
    <property type="protein sequence ID" value="KZF22895.1"/>
    <property type="molecule type" value="Genomic_DNA"/>
</dbReference>
<feature type="transmembrane region" description="Helical" evidence="2">
    <location>
        <begin position="66"/>
        <end position="87"/>
    </location>
</feature>
<feature type="transmembrane region" description="Helical" evidence="2">
    <location>
        <begin position="25"/>
        <end position="45"/>
    </location>
</feature>
<evidence type="ECO:0000256" key="2">
    <source>
        <dbReference type="SAM" id="Phobius"/>
    </source>
</evidence>
<dbReference type="GeneID" id="28894295"/>
<dbReference type="OrthoDB" id="202545at2759"/>
<keyword evidence="4" id="KW-1185">Reference proteome</keyword>
<feature type="region of interest" description="Disordered" evidence="1">
    <location>
        <begin position="335"/>
        <end position="382"/>
    </location>
</feature>
<dbReference type="PANTHER" id="PTHR42044:SF2">
    <property type="entry name" value="DUF676 DOMAIN-CONTAINING PROTEIN"/>
    <property type="match status" value="1"/>
</dbReference>
<sequence>MAKDPALPKVPDADRAAASDSPLRLFVGDIAVLLAQIPYIIDAFLPLRTKDHLAELYPTPKNIRNSIILLVVSVLETVVLFALFPAFFLFPGLAFAVGIFVVFLILYLLCLPLQGKRVVFAAQNPADWQKFSKERWVFVNGIMTSHYGLQRNCERLAETFGRPIVGVHNRSYGIIHDLIECLFQRCFYLNTTDGRITFAYLRDYVLDPSVEKVVLIGHSQGGLIVSLVLDKMFTTLDSENLSKLEVYTFGSAASHFDNPRSSASRPQTRIIRHIEHFCNEKDPVTRWGVLYNAHKTKYDFEYHGRVFFRRNASGHLFTQHYNDVWFPYQDGSNGTNGLTPNGNDNGVDVESPEGDEERQNLSNARQISRLSEYVGGREPDSA</sequence>
<keyword evidence="2" id="KW-0472">Membrane</keyword>
<dbReference type="Proteomes" id="UP000076632">
    <property type="component" value="Unassembled WGS sequence"/>
</dbReference>
<evidence type="ECO:0000313" key="4">
    <source>
        <dbReference type="Proteomes" id="UP000076632"/>
    </source>
</evidence>
<dbReference type="RefSeq" id="XP_018188450.1">
    <property type="nucleotide sequence ID" value="XM_018329158.1"/>
</dbReference>
<evidence type="ECO:0000256" key="1">
    <source>
        <dbReference type="SAM" id="MobiDB-lite"/>
    </source>
</evidence>
<dbReference type="Gene3D" id="3.40.50.1820">
    <property type="entry name" value="alpha/beta hydrolase"/>
    <property type="match status" value="1"/>
</dbReference>
<evidence type="ECO:0000313" key="3">
    <source>
        <dbReference type="EMBL" id="KZF22895.1"/>
    </source>
</evidence>